<gene>
    <name evidence="1" type="ORF">SAMN04487820_104343</name>
</gene>
<reference evidence="2" key="1">
    <citation type="submission" date="2016-10" db="EMBL/GenBank/DDBJ databases">
        <authorList>
            <person name="Varghese N."/>
            <person name="Submissions S."/>
        </authorList>
    </citation>
    <scope>NUCLEOTIDE SEQUENCE [LARGE SCALE GENOMIC DNA]</scope>
    <source>
        <strain evidence="2">DSM 45460</strain>
    </source>
</reference>
<dbReference type="Gene3D" id="3.30.70.100">
    <property type="match status" value="2"/>
</dbReference>
<accession>A0A1G8ZCU4</accession>
<dbReference type="SUPFAM" id="SSF54909">
    <property type="entry name" value="Dimeric alpha+beta barrel"/>
    <property type="match status" value="2"/>
</dbReference>
<keyword evidence="1" id="KW-0503">Monooxygenase</keyword>
<dbReference type="RefSeq" id="WP_176797887.1">
    <property type="nucleotide sequence ID" value="NZ_FNFM01000004.1"/>
</dbReference>
<dbReference type="GO" id="GO:0004497">
    <property type="term" value="F:monooxygenase activity"/>
    <property type="evidence" value="ECO:0007669"/>
    <property type="project" value="UniProtKB-KW"/>
</dbReference>
<organism evidence="1 2">
    <name type="scientific">Actinopolyspora mzabensis</name>
    <dbReference type="NCBI Taxonomy" id="995066"/>
    <lineage>
        <taxon>Bacteria</taxon>
        <taxon>Bacillati</taxon>
        <taxon>Actinomycetota</taxon>
        <taxon>Actinomycetes</taxon>
        <taxon>Actinopolysporales</taxon>
        <taxon>Actinopolysporaceae</taxon>
        <taxon>Actinopolyspora</taxon>
    </lineage>
</organism>
<sequence>MSTTSTSETNSEYVTFCTLRTTDPETGRELAETAAREVRDSISDSEGFRSALVHISTDDTTVVILTGWSGAADHRRIILESPEAEKLRTLADRPGVVSAESFSGVPAPGIHGPDSDKEPGIVVLATRQVGGHDNANALADLLVRSGEWKRHFPGFVGATPYISVDGETYINYPGWVDDEACDAYLADPRNAAGQPDIAALEVSEPKFLWCTVFRRISGRKKGDREPA</sequence>
<proteinExistence type="predicted"/>
<protein>
    <submittedName>
        <fullName evidence="1">Antibiotic biosynthesis monooxygenase</fullName>
    </submittedName>
</protein>
<keyword evidence="1" id="KW-0560">Oxidoreductase</keyword>
<dbReference type="InterPro" id="IPR011008">
    <property type="entry name" value="Dimeric_a/b-barrel"/>
</dbReference>
<evidence type="ECO:0000313" key="1">
    <source>
        <dbReference type="EMBL" id="SDK12225.1"/>
    </source>
</evidence>
<evidence type="ECO:0000313" key="2">
    <source>
        <dbReference type="Proteomes" id="UP000199213"/>
    </source>
</evidence>
<dbReference type="EMBL" id="FNFM01000004">
    <property type="protein sequence ID" value="SDK12225.1"/>
    <property type="molecule type" value="Genomic_DNA"/>
</dbReference>
<dbReference type="Proteomes" id="UP000199213">
    <property type="component" value="Unassembled WGS sequence"/>
</dbReference>
<keyword evidence="2" id="KW-1185">Reference proteome</keyword>
<dbReference type="AlphaFoldDB" id="A0A1G8ZCU4"/>
<name>A0A1G8ZCU4_ACTMZ</name>